<sequence>MAYEEGETSPTAMKLDSQCEERATARGRSSCVIQQYEVVRGRLWPHGGAVQDSVPPSVNSSLTELSLGTNELGDGGVHLVLQGCRPHLQDPEAQALETGVACMRWGPADGHVLSTPELLLTEAGCGALPGLCAPCPPAELHLSNNTAGGRGLQAALRGGPGPQVQLEKLQ</sequence>
<gene>
    <name evidence="1" type="ORF">Cadr_000030557</name>
</gene>
<comment type="caution">
    <text evidence="1">The sequence shown here is derived from an EMBL/GenBank/DDBJ whole genome shotgun (WGS) entry which is preliminary data.</text>
</comment>
<keyword evidence="2" id="KW-1185">Reference proteome</keyword>
<dbReference type="Gene3D" id="3.80.10.10">
    <property type="entry name" value="Ribonuclease Inhibitor"/>
    <property type="match status" value="1"/>
</dbReference>
<evidence type="ECO:0000313" key="2">
    <source>
        <dbReference type="Proteomes" id="UP000299084"/>
    </source>
</evidence>
<reference evidence="1 2" key="1">
    <citation type="journal article" date="2019" name="Mol. Ecol. Resour.">
        <title>Improving Illumina assemblies with Hi-C and long reads: an example with the North African dromedary.</title>
        <authorList>
            <person name="Elbers J.P."/>
            <person name="Rogers M.F."/>
            <person name="Perelman P.L."/>
            <person name="Proskuryakova A.A."/>
            <person name="Serdyukova N.A."/>
            <person name="Johnson W.E."/>
            <person name="Horin P."/>
            <person name="Corander J."/>
            <person name="Murphy D."/>
            <person name="Burger P.A."/>
        </authorList>
    </citation>
    <scope>NUCLEOTIDE SEQUENCE [LARGE SCALE GENOMIC DNA]</scope>
    <source>
        <strain evidence="1">Drom800</strain>
        <tissue evidence="1">Blood</tissue>
    </source>
</reference>
<dbReference type="EMBL" id="JWIN03000075">
    <property type="protein sequence ID" value="KAB1251353.1"/>
    <property type="molecule type" value="Genomic_DNA"/>
</dbReference>
<accession>A0A5N4BXK4</accession>
<protein>
    <submittedName>
        <fullName evidence="1">Ribonuclease inhibitor</fullName>
    </submittedName>
</protein>
<dbReference type="AlphaFoldDB" id="A0A5N4BXK4"/>
<name>A0A5N4BXK4_CAMDR</name>
<proteinExistence type="predicted"/>
<organism evidence="1 2">
    <name type="scientific">Camelus dromedarius</name>
    <name type="common">Dromedary</name>
    <name type="synonym">Arabian camel</name>
    <dbReference type="NCBI Taxonomy" id="9838"/>
    <lineage>
        <taxon>Eukaryota</taxon>
        <taxon>Metazoa</taxon>
        <taxon>Chordata</taxon>
        <taxon>Craniata</taxon>
        <taxon>Vertebrata</taxon>
        <taxon>Euteleostomi</taxon>
        <taxon>Mammalia</taxon>
        <taxon>Eutheria</taxon>
        <taxon>Laurasiatheria</taxon>
        <taxon>Artiodactyla</taxon>
        <taxon>Tylopoda</taxon>
        <taxon>Camelidae</taxon>
        <taxon>Camelus</taxon>
    </lineage>
</organism>
<dbReference type="InterPro" id="IPR032675">
    <property type="entry name" value="LRR_dom_sf"/>
</dbReference>
<evidence type="ECO:0000313" key="1">
    <source>
        <dbReference type="EMBL" id="KAB1251353.1"/>
    </source>
</evidence>
<dbReference type="Proteomes" id="UP000299084">
    <property type="component" value="Unassembled WGS sequence"/>
</dbReference>